<organism evidence="2 3">
    <name type="scientific">Angustibacter aerolatus</name>
    <dbReference type="NCBI Taxonomy" id="1162965"/>
    <lineage>
        <taxon>Bacteria</taxon>
        <taxon>Bacillati</taxon>
        <taxon>Actinomycetota</taxon>
        <taxon>Actinomycetes</taxon>
        <taxon>Kineosporiales</taxon>
        <taxon>Kineosporiaceae</taxon>
    </lineage>
</organism>
<evidence type="ECO:0000313" key="2">
    <source>
        <dbReference type="EMBL" id="GMA85077.1"/>
    </source>
</evidence>
<evidence type="ECO:0000313" key="3">
    <source>
        <dbReference type="Proteomes" id="UP001157017"/>
    </source>
</evidence>
<dbReference type="Gene3D" id="3.40.50.300">
    <property type="entry name" value="P-loop containing nucleotide triphosphate hydrolases"/>
    <property type="match status" value="1"/>
</dbReference>
<dbReference type="Proteomes" id="UP001157017">
    <property type="component" value="Unassembled WGS sequence"/>
</dbReference>
<evidence type="ECO:0008006" key="4">
    <source>
        <dbReference type="Google" id="ProtNLM"/>
    </source>
</evidence>
<comment type="caution">
    <text evidence="2">The sequence shown here is derived from an EMBL/GenBank/DDBJ whole genome shotgun (WGS) entry which is preliminary data.</text>
</comment>
<dbReference type="InterPro" id="IPR027417">
    <property type="entry name" value="P-loop_NTPase"/>
</dbReference>
<accession>A0ABQ6JA65</accession>
<gene>
    <name evidence="2" type="ORF">GCM10025868_03270</name>
</gene>
<dbReference type="SUPFAM" id="SSF52540">
    <property type="entry name" value="P-loop containing nucleoside triphosphate hydrolases"/>
    <property type="match status" value="1"/>
</dbReference>
<evidence type="ECO:0000256" key="1">
    <source>
        <dbReference type="SAM" id="MobiDB-lite"/>
    </source>
</evidence>
<reference evidence="3" key="1">
    <citation type="journal article" date="2019" name="Int. J. Syst. Evol. Microbiol.">
        <title>The Global Catalogue of Microorganisms (GCM) 10K type strain sequencing project: providing services to taxonomists for standard genome sequencing and annotation.</title>
        <authorList>
            <consortium name="The Broad Institute Genomics Platform"/>
            <consortium name="The Broad Institute Genome Sequencing Center for Infectious Disease"/>
            <person name="Wu L."/>
            <person name="Ma J."/>
        </authorList>
    </citation>
    <scope>NUCLEOTIDE SEQUENCE [LARGE SCALE GENOMIC DNA]</scope>
    <source>
        <strain evidence="3">NBRC 108730</strain>
    </source>
</reference>
<keyword evidence="3" id="KW-1185">Reference proteome</keyword>
<sequence>MDPASGRVLIDGVDVRQVPFETLRRRVVMVPQDGFLFDTSLLDNTRFARPGASVDDVVLAYTEPGAGRLARGAAARPRHRRGAARRAAVGR</sequence>
<name>A0ABQ6JA65_9ACTN</name>
<proteinExistence type="predicted"/>
<feature type="region of interest" description="Disordered" evidence="1">
    <location>
        <begin position="70"/>
        <end position="91"/>
    </location>
</feature>
<protein>
    <recommendedName>
        <fullName evidence="4">ABC transporter domain-containing protein</fullName>
    </recommendedName>
</protein>
<dbReference type="EMBL" id="BSUZ01000001">
    <property type="protein sequence ID" value="GMA85077.1"/>
    <property type="molecule type" value="Genomic_DNA"/>
</dbReference>